<feature type="transmembrane region" description="Helical" evidence="7">
    <location>
        <begin position="93"/>
        <end position="115"/>
    </location>
</feature>
<evidence type="ECO:0000256" key="3">
    <source>
        <dbReference type="ARBA" id="ARBA00022692"/>
    </source>
</evidence>
<keyword evidence="4 7" id="KW-1133">Transmembrane helix</keyword>
<reference evidence="8" key="1">
    <citation type="submission" date="2020-11" db="EMBL/GenBank/DDBJ databases">
        <title>Sequencing the genomes of 1000 actinobacteria strains.</title>
        <authorList>
            <person name="Klenk H.-P."/>
        </authorList>
    </citation>
    <scope>NUCLEOTIDE SEQUENCE</scope>
    <source>
        <strain evidence="8">DSM 26152</strain>
    </source>
</reference>
<sequence length="444" mass="45792">MSPTPPAPSADERTGLASASTALPVPTVSAEELEPTGQPDYTPPTRHGGNKELLAQGPYRRLLTAWTVSNLGDSALYITAGIWVKVMTGSDALAASVFLVMGIPSLLAPWIGLLADRVPRRALMMANNVATAAVVLCLLAVEPTGQLWIVYVVMALYATCGMVNSSAQAGLLKAIMPHHLLAPANGMFASIDQGLRIVAPLAGAAAFGLWGMPVLVYATATFFLLGALLMLRIDPQPVLRLEEEGSLLRTTFAGFAALRSRPAVGAATAVLALACVGGGMTNSTTFAVIDRGLGLPPEALSIMVAVQGVFSILAGLNAARILNRFGYTASLAAGVAAFGLGYGAQASGVLWLTALGIIPFAFGITVVIVASSTIRQLELPDHLQGRGAAATHMIANGIQALAAGAAAAVLDVIDFRYLVLIGAIFALLGLIPALAGRRAINQVR</sequence>
<feature type="transmembrane region" description="Helical" evidence="7">
    <location>
        <begin position="325"/>
        <end position="344"/>
    </location>
</feature>
<keyword evidence="5 7" id="KW-0472">Membrane</keyword>
<evidence type="ECO:0000256" key="1">
    <source>
        <dbReference type="ARBA" id="ARBA00004651"/>
    </source>
</evidence>
<feature type="transmembrane region" description="Helical" evidence="7">
    <location>
        <begin position="263"/>
        <end position="280"/>
    </location>
</feature>
<evidence type="ECO:0000256" key="2">
    <source>
        <dbReference type="ARBA" id="ARBA00022475"/>
    </source>
</evidence>
<proteinExistence type="predicted"/>
<evidence type="ECO:0000256" key="7">
    <source>
        <dbReference type="SAM" id="Phobius"/>
    </source>
</evidence>
<evidence type="ECO:0000256" key="4">
    <source>
        <dbReference type="ARBA" id="ARBA00022989"/>
    </source>
</evidence>
<comment type="subcellular location">
    <subcellularLocation>
        <location evidence="1">Cell membrane</location>
        <topology evidence="1">Multi-pass membrane protein</topology>
    </subcellularLocation>
</comment>
<protein>
    <submittedName>
        <fullName evidence="8">MFS family permease</fullName>
    </submittedName>
</protein>
<dbReference type="Gene3D" id="1.20.1250.20">
    <property type="entry name" value="MFS general substrate transporter like domains"/>
    <property type="match status" value="1"/>
</dbReference>
<dbReference type="AlphaFoldDB" id="A0A931D5F1"/>
<dbReference type="Pfam" id="PF07690">
    <property type="entry name" value="MFS_1"/>
    <property type="match status" value="1"/>
</dbReference>
<feature type="transmembrane region" description="Helical" evidence="7">
    <location>
        <begin position="214"/>
        <end position="231"/>
    </location>
</feature>
<organism evidence="8 9">
    <name type="scientific">Zhihengliuella flava</name>
    <dbReference type="NCBI Taxonomy" id="1285193"/>
    <lineage>
        <taxon>Bacteria</taxon>
        <taxon>Bacillati</taxon>
        <taxon>Actinomycetota</taxon>
        <taxon>Actinomycetes</taxon>
        <taxon>Micrococcales</taxon>
        <taxon>Micrococcaceae</taxon>
        <taxon>Zhihengliuella</taxon>
    </lineage>
</organism>
<dbReference type="CDD" id="cd06173">
    <property type="entry name" value="MFS_MefA_like"/>
    <property type="match status" value="1"/>
</dbReference>
<dbReference type="EMBL" id="JADOTZ010000001">
    <property type="protein sequence ID" value="MBG6084040.1"/>
    <property type="molecule type" value="Genomic_DNA"/>
</dbReference>
<feature type="transmembrane region" description="Helical" evidence="7">
    <location>
        <begin position="390"/>
        <end position="409"/>
    </location>
</feature>
<feature type="region of interest" description="Disordered" evidence="6">
    <location>
        <begin position="1"/>
        <end position="51"/>
    </location>
</feature>
<gene>
    <name evidence="8" type="ORF">IW252_000807</name>
</gene>
<dbReference type="InterPro" id="IPR011701">
    <property type="entry name" value="MFS"/>
</dbReference>
<evidence type="ECO:0000313" key="9">
    <source>
        <dbReference type="Proteomes" id="UP000625033"/>
    </source>
</evidence>
<dbReference type="GO" id="GO:0005886">
    <property type="term" value="C:plasma membrane"/>
    <property type="evidence" value="ECO:0007669"/>
    <property type="project" value="UniProtKB-SubCell"/>
</dbReference>
<evidence type="ECO:0000256" key="6">
    <source>
        <dbReference type="SAM" id="MobiDB-lite"/>
    </source>
</evidence>
<dbReference type="PANTHER" id="PTHR23513">
    <property type="entry name" value="INTEGRAL MEMBRANE EFFLUX PROTEIN-RELATED"/>
    <property type="match status" value="1"/>
</dbReference>
<evidence type="ECO:0000256" key="5">
    <source>
        <dbReference type="ARBA" id="ARBA00023136"/>
    </source>
</evidence>
<dbReference type="InterPro" id="IPR036259">
    <property type="entry name" value="MFS_trans_sf"/>
</dbReference>
<keyword evidence="3 7" id="KW-0812">Transmembrane</keyword>
<dbReference type="RefSeq" id="WP_196835400.1">
    <property type="nucleotide sequence ID" value="NZ_JADOTZ010000001.1"/>
</dbReference>
<feature type="transmembrane region" description="Helical" evidence="7">
    <location>
        <begin position="350"/>
        <end position="370"/>
    </location>
</feature>
<dbReference type="Proteomes" id="UP000625033">
    <property type="component" value="Unassembled WGS sequence"/>
</dbReference>
<keyword evidence="9" id="KW-1185">Reference proteome</keyword>
<comment type="caution">
    <text evidence="8">The sequence shown here is derived from an EMBL/GenBank/DDBJ whole genome shotgun (WGS) entry which is preliminary data.</text>
</comment>
<accession>A0A931D5F1</accession>
<name>A0A931D5F1_9MICC</name>
<dbReference type="GO" id="GO:0022857">
    <property type="term" value="F:transmembrane transporter activity"/>
    <property type="evidence" value="ECO:0007669"/>
    <property type="project" value="InterPro"/>
</dbReference>
<keyword evidence="2" id="KW-1003">Cell membrane</keyword>
<evidence type="ECO:0000313" key="8">
    <source>
        <dbReference type="EMBL" id="MBG6084040.1"/>
    </source>
</evidence>
<dbReference type="PANTHER" id="PTHR23513:SF6">
    <property type="entry name" value="MAJOR FACILITATOR SUPERFAMILY ASSOCIATED DOMAIN-CONTAINING PROTEIN"/>
    <property type="match status" value="1"/>
</dbReference>
<feature type="transmembrane region" description="Helical" evidence="7">
    <location>
        <begin position="300"/>
        <end position="318"/>
    </location>
</feature>
<feature type="transmembrane region" description="Helical" evidence="7">
    <location>
        <begin position="415"/>
        <end position="435"/>
    </location>
</feature>
<dbReference type="SUPFAM" id="SSF103473">
    <property type="entry name" value="MFS general substrate transporter"/>
    <property type="match status" value="1"/>
</dbReference>